<evidence type="ECO:0000256" key="7">
    <source>
        <dbReference type="ARBA" id="ARBA00022695"/>
    </source>
</evidence>
<comment type="catalytic activity">
    <reaction evidence="11">
        <text>L-threonine + hydrogencarbonate + ATP = L-threonylcarbamoyladenylate + diphosphate + H2O</text>
        <dbReference type="Rhea" id="RHEA:36407"/>
        <dbReference type="ChEBI" id="CHEBI:15377"/>
        <dbReference type="ChEBI" id="CHEBI:17544"/>
        <dbReference type="ChEBI" id="CHEBI:30616"/>
        <dbReference type="ChEBI" id="CHEBI:33019"/>
        <dbReference type="ChEBI" id="CHEBI:57926"/>
        <dbReference type="ChEBI" id="CHEBI:73682"/>
        <dbReference type="EC" id="2.7.7.87"/>
    </reaction>
</comment>
<dbReference type="GO" id="GO:0000049">
    <property type="term" value="F:tRNA binding"/>
    <property type="evidence" value="ECO:0007669"/>
    <property type="project" value="TreeGrafter"/>
</dbReference>
<comment type="subcellular location">
    <subcellularLocation>
        <location evidence="1">Cytoplasm</location>
    </subcellularLocation>
</comment>
<dbReference type="PANTHER" id="PTHR17490:SF16">
    <property type="entry name" value="THREONYLCARBAMOYL-AMP SYNTHASE"/>
    <property type="match status" value="1"/>
</dbReference>
<keyword evidence="4" id="KW-0963">Cytoplasm</keyword>
<dbReference type="EC" id="2.7.7.87" evidence="3"/>
<dbReference type="Gene3D" id="3.90.870.10">
    <property type="entry name" value="DHBP synthase"/>
    <property type="match status" value="1"/>
</dbReference>
<evidence type="ECO:0000256" key="3">
    <source>
        <dbReference type="ARBA" id="ARBA00012584"/>
    </source>
</evidence>
<dbReference type="InterPro" id="IPR050156">
    <property type="entry name" value="TC-AMP_synthase_SUA5"/>
</dbReference>
<evidence type="ECO:0000256" key="8">
    <source>
        <dbReference type="ARBA" id="ARBA00022741"/>
    </source>
</evidence>
<dbReference type="NCBIfam" id="TIGR00057">
    <property type="entry name" value="L-threonylcarbamoyladenylate synthase"/>
    <property type="match status" value="1"/>
</dbReference>
<evidence type="ECO:0000256" key="1">
    <source>
        <dbReference type="ARBA" id="ARBA00004496"/>
    </source>
</evidence>
<keyword evidence="6" id="KW-0819">tRNA processing</keyword>
<dbReference type="GO" id="GO:0008033">
    <property type="term" value="P:tRNA processing"/>
    <property type="evidence" value="ECO:0007669"/>
    <property type="project" value="UniProtKB-KW"/>
</dbReference>
<feature type="domain" description="YrdC-like" evidence="12">
    <location>
        <begin position="2"/>
        <end position="184"/>
    </location>
</feature>
<protein>
    <recommendedName>
        <fullName evidence="10">L-threonylcarbamoyladenylate synthase</fullName>
        <ecNumber evidence="3">2.7.7.87</ecNumber>
    </recommendedName>
    <alternativeName>
        <fullName evidence="10">L-threonylcarbamoyladenylate synthase</fullName>
    </alternativeName>
</protein>
<keyword evidence="7" id="KW-0548">Nucleotidyltransferase</keyword>
<keyword evidence="9" id="KW-0067">ATP-binding</keyword>
<dbReference type="InterPro" id="IPR006070">
    <property type="entry name" value="Sua5-like_dom"/>
</dbReference>
<proteinExistence type="inferred from homology"/>
<comment type="similarity">
    <text evidence="2">Belongs to the SUA5 family.</text>
</comment>
<evidence type="ECO:0000313" key="13">
    <source>
        <dbReference type="EMBL" id="SUZ82403.1"/>
    </source>
</evidence>
<evidence type="ECO:0000256" key="9">
    <source>
        <dbReference type="ARBA" id="ARBA00022840"/>
    </source>
</evidence>
<dbReference type="SUPFAM" id="SSF55821">
    <property type="entry name" value="YrdC/RibB"/>
    <property type="match status" value="1"/>
</dbReference>
<evidence type="ECO:0000256" key="6">
    <source>
        <dbReference type="ARBA" id="ARBA00022694"/>
    </source>
</evidence>
<keyword evidence="8" id="KW-0547">Nucleotide-binding</keyword>
<sequence>MENEISKALEILKKDGTILYPTDTIWGIGCDATSNNAVLKVYKMKKRDFQKPLICLASSYEMINDYLEFMPDFDYYELSKEGPTTFIFDSPKGISNYITKYSKSIGFRVPNDDFCKTLITEFGKPIVSTSANHSGKEFPKKFDKINKEIISEVDYVVKKVNHETENIESKIIKLTSDGKKIVLR</sequence>
<organism evidence="13">
    <name type="scientific">marine metagenome</name>
    <dbReference type="NCBI Taxonomy" id="408172"/>
    <lineage>
        <taxon>unclassified sequences</taxon>
        <taxon>metagenomes</taxon>
        <taxon>ecological metagenomes</taxon>
    </lineage>
</organism>
<dbReference type="InterPro" id="IPR017945">
    <property type="entry name" value="DHBP_synth_RibB-like_a/b_dom"/>
</dbReference>
<dbReference type="GO" id="GO:0003725">
    <property type="term" value="F:double-stranded RNA binding"/>
    <property type="evidence" value="ECO:0007669"/>
    <property type="project" value="InterPro"/>
</dbReference>
<dbReference type="PROSITE" id="PS51163">
    <property type="entry name" value="YRDC"/>
    <property type="match status" value="1"/>
</dbReference>
<evidence type="ECO:0000256" key="11">
    <source>
        <dbReference type="ARBA" id="ARBA00048366"/>
    </source>
</evidence>
<dbReference type="GO" id="GO:0006450">
    <property type="term" value="P:regulation of translational fidelity"/>
    <property type="evidence" value="ECO:0007669"/>
    <property type="project" value="TreeGrafter"/>
</dbReference>
<dbReference type="AlphaFoldDB" id="A0A381QXZ6"/>
<keyword evidence="5" id="KW-0808">Transferase</keyword>
<dbReference type="GO" id="GO:0005524">
    <property type="term" value="F:ATP binding"/>
    <property type="evidence" value="ECO:0007669"/>
    <property type="project" value="UniProtKB-KW"/>
</dbReference>
<dbReference type="EMBL" id="UINC01001505">
    <property type="protein sequence ID" value="SUZ82403.1"/>
    <property type="molecule type" value="Genomic_DNA"/>
</dbReference>
<evidence type="ECO:0000259" key="12">
    <source>
        <dbReference type="PROSITE" id="PS51163"/>
    </source>
</evidence>
<name>A0A381QXZ6_9ZZZZ</name>
<reference evidence="13" key="1">
    <citation type="submission" date="2018-05" db="EMBL/GenBank/DDBJ databases">
        <authorList>
            <person name="Lanie J.A."/>
            <person name="Ng W.-L."/>
            <person name="Kazmierczak K.M."/>
            <person name="Andrzejewski T.M."/>
            <person name="Davidsen T.M."/>
            <person name="Wayne K.J."/>
            <person name="Tettelin H."/>
            <person name="Glass J.I."/>
            <person name="Rusch D."/>
            <person name="Podicherti R."/>
            <person name="Tsui H.-C.T."/>
            <person name="Winkler M.E."/>
        </authorList>
    </citation>
    <scope>NUCLEOTIDE SEQUENCE</scope>
</reference>
<evidence type="ECO:0000256" key="10">
    <source>
        <dbReference type="ARBA" id="ARBA00029774"/>
    </source>
</evidence>
<dbReference type="Pfam" id="PF01300">
    <property type="entry name" value="Sua5_yciO_yrdC"/>
    <property type="match status" value="1"/>
</dbReference>
<gene>
    <name evidence="13" type="ORF">METZ01_LOCUS35257</name>
</gene>
<dbReference type="GO" id="GO:0005737">
    <property type="term" value="C:cytoplasm"/>
    <property type="evidence" value="ECO:0007669"/>
    <property type="project" value="UniProtKB-SubCell"/>
</dbReference>
<evidence type="ECO:0000256" key="5">
    <source>
        <dbReference type="ARBA" id="ARBA00022679"/>
    </source>
</evidence>
<dbReference type="PANTHER" id="PTHR17490">
    <property type="entry name" value="SUA5"/>
    <property type="match status" value="1"/>
</dbReference>
<dbReference type="GO" id="GO:0061710">
    <property type="term" value="F:L-threonylcarbamoyladenylate synthase"/>
    <property type="evidence" value="ECO:0007669"/>
    <property type="project" value="UniProtKB-EC"/>
</dbReference>
<accession>A0A381QXZ6</accession>
<evidence type="ECO:0000256" key="4">
    <source>
        <dbReference type="ARBA" id="ARBA00022490"/>
    </source>
</evidence>
<evidence type="ECO:0000256" key="2">
    <source>
        <dbReference type="ARBA" id="ARBA00007663"/>
    </source>
</evidence>